<dbReference type="EMBL" id="KN817520">
    <property type="protein sequence ID" value="KJA28902.1"/>
    <property type="molecule type" value="Genomic_DNA"/>
</dbReference>
<evidence type="ECO:0000313" key="2">
    <source>
        <dbReference type="Proteomes" id="UP000054270"/>
    </source>
</evidence>
<protein>
    <submittedName>
        <fullName evidence="1">Uncharacterized protein</fullName>
    </submittedName>
</protein>
<sequence length="126" mass="14071">MPRHSRGWYEYPVLPDAVFWDNTCSQIRALTVWASSSDSVYANFSTRAALFLICARVTLHEPVREFKHWVHADRPARAVAYVPHVKGERGPESTVAAGSVEYGPAAEAVFLHGEIAIRIPAFFVES</sequence>
<dbReference type="Proteomes" id="UP000054270">
    <property type="component" value="Unassembled WGS sequence"/>
</dbReference>
<accession>A0A0D2LLP2</accession>
<organism evidence="1 2">
    <name type="scientific">Hypholoma sublateritium (strain FD-334 SS-4)</name>
    <dbReference type="NCBI Taxonomy" id="945553"/>
    <lineage>
        <taxon>Eukaryota</taxon>
        <taxon>Fungi</taxon>
        <taxon>Dikarya</taxon>
        <taxon>Basidiomycota</taxon>
        <taxon>Agaricomycotina</taxon>
        <taxon>Agaricomycetes</taxon>
        <taxon>Agaricomycetidae</taxon>
        <taxon>Agaricales</taxon>
        <taxon>Agaricineae</taxon>
        <taxon>Strophariaceae</taxon>
        <taxon>Hypholoma</taxon>
    </lineage>
</organism>
<name>A0A0D2LLP2_HYPSF</name>
<proteinExistence type="predicted"/>
<dbReference type="AlphaFoldDB" id="A0A0D2LLP2"/>
<gene>
    <name evidence="1" type="ORF">HYPSUDRAFT_33343</name>
</gene>
<keyword evidence="2" id="KW-1185">Reference proteome</keyword>
<reference evidence="2" key="1">
    <citation type="submission" date="2014-04" db="EMBL/GenBank/DDBJ databases">
        <title>Evolutionary Origins and Diversification of the Mycorrhizal Mutualists.</title>
        <authorList>
            <consortium name="DOE Joint Genome Institute"/>
            <consortium name="Mycorrhizal Genomics Consortium"/>
            <person name="Kohler A."/>
            <person name="Kuo A."/>
            <person name="Nagy L.G."/>
            <person name="Floudas D."/>
            <person name="Copeland A."/>
            <person name="Barry K.W."/>
            <person name="Cichocki N."/>
            <person name="Veneault-Fourrey C."/>
            <person name="LaButti K."/>
            <person name="Lindquist E.A."/>
            <person name="Lipzen A."/>
            <person name="Lundell T."/>
            <person name="Morin E."/>
            <person name="Murat C."/>
            <person name="Riley R."/>
            <person name="Ohm R."/>
            <person name="Sun H."/>
            <person name="Tunlid A."/>
            <person name="Henrissat B."/>
            <person name="Grigoriev I.V."/>
            <person name="Hibbett D.S."/>
            <person name="Martin F."/>
        </authorList>
    </citation>
    <scope>NUCLEOTIDE SEQUENCE [LARGE SCALE GENOMIC DNA]</scope>
    <source>
        <strain evidence="2">FD-334 SS-4</strain>
    </source>
</reference>
<evidence type="ECO:0000313" key="1">
    <source>
        <dbReference type="EMBL" id="KJA28902.1"/>
    </source>
</evidence>